<keyword evidence="1" id="KW-0472">Membrane</keyword>
<sequence length="135" mass="15234">MAIILTRKLFKFALFHFPLQLSLNGQEIGKIDEAETITIPMVSSQATLSVKAYLGKVASFNVTEGDKLVLQFNKLGKLYQLWPFLLLLLVPTFNKPIALFIDFATFAFILSPLLFPIFDIKKIEASQESNPIKIE</sequence>
<evidence type="ECO:0000313" key="3">
    <source>
        <dbReference type="Proteomes" id="UP000644875"/>
    </source>
</evidence>
<reference evidence="2 3" key="1">
    <citation type="journal article" date="2021" name="Int. J. Syst. Evol. Microbiol.">
        <title>Streptococcus vicugnae sp. nov., isolated from faeces of alpacas (Vicugna pacos) and cattle (Bos taurus), Streptococcus zalophi sp. nov., and Streptococcus pacificus sp. nov., isolated from respiratory tract of California sea lions (Zalophus californianus).</title>
        <authorList>
            <person name="Volokhov D.V."/>
            <person name="Zagorodnyaya T.A."/>
            <person name="Shen Z."/>
            <person name="Blom J."/>
            <person name="Furtak V.A."/>
            <person name="Eisenberg T."/>
            <person name="Fan P."/>
            <person name="Jeong K.C."/>
            <person name="Gao Y."/>
            <person name="Zhang S."/>
            <person name="Amselle M."/>
        </authorList>
    </citation>
    <scope>NUCLEOTIDE SEQUENCE [LARGE SCALE GENOMIC DNA]</scope>
    <source>
        <strain evidence="3">CSL7508-lung</strain>
    </source>
</reference>
<evidence type="ECO:0000256" key="1">
    <source>
        <dbReference type="SAM" id="Phobius"/>
    </source>
</evidence>
<dbReference type="EMBL" id="JAENBP010000001">
    <property type="protein sequence ID" value="MBJ8349063.1"/>
    <property type="molecule type" value="Genomic_DNA"/>
</dbReference>
<gene>
    <name evidence="2" type="ORF">JHK64_00275</name>
</gene>
<proteinExistence type="predicted"/>
<dbReference type="Proteomes" id="UP000644875">
    <property type="component" value="Unassembled WGS sequence"/>
</dbReference>
<keyword evidence="3" id="KW-1185">Reference proteome</keyword>
<protein>
    <submittedName>
        <fullName evidence="2">Uncharacterized protein</fullName>
    </submittedName>
</protein>
<name>A0A934P8M0_9STRE</name>
<evidence type="ECO:0000313" key="2">
    <source>
        <dbReference type="EMBL" id="MBJ8349063.1"/>
    </source>
</evidence>
<keyword evidence="1" id="KW-1133">Transmembrane helix</keyword>
<keyword evidence="1" id="KW-0812">Transmembrane</keyword>
<dbReference type="RefSeq" id="WP_199566995.1">
    <property type="nucleotide sequence ID" value="NZ_JAENBP010000001.1"/>
</dbReference>
<accession>A0A934P8M0</accession>
<organism evidence="2 3">
    <name type="scientific">Streptococcus zalophi</name>
    <dbReference type="NCBI Taxonomy" id="640031"/>
    <lineage>
        <taxon>Bacteria</taxon>
        <taxon>Bacillati</taxon>
        <taxon>Bacillota</taxon>
        <taxon>Bacilli</taxon>
        <taxon>Lactobacillales</taxon>
        <taxon>Streptococcaceae</taxon>
        <taxon>Streptococcus</taxon>
    </lineage>
</organism>
<feature type="transmembrane region" description="Helical" evidence="1">
    <location>
        <begin position="99"/>
        <end position="118"/>
    </location>
</feature>
<dbReference type="AlphaFoldDB" id="A0A934P8M0"/>
<comment type="caution">
    <text evidence="2">The sequence shown here is derived from an EMBL/GenBank/DDBJ whole genome shotgun (WGS) entry which is preliminary data.</text>
</comment>